<dbReference type="Proteomes" id="UP000812961">
    <property type="component" value="Unassembled WGS sequence"/>
</dbReference>
<proteinExistence type="predicted"/>
<evidence type="ECO:0000313" key="1">
    <source>
        <dbReference type="EMBL" id="MBW8686982.1"/>
    </source>
</evidence>
<protein>
    <submittedName>
        <fullName evidence="1">Uncharacterized protein</fullName>
    </submittedName>
</protein>
<comment type="caution">
    <text evidence="1">The sequence shown here is derived from an EMBL/GenBank/DDBJ whole genome shotgun (WGS) entry which is preliminary data.</text>
</comment>
<name>A0ABS7GH14_9BACT</name>
<sequence>MGNAYFLVSDKTKCINISSDYLVQDYLVDNSQLYKVLDSSDLRAIFLSVEGFLLKELANYKDAHPGRGYYKEYIYKDVKVNLNLRGIEGVKLAARIGVVELTETIINQNERLYILNRTLLNNNAREELLKTLKKLERASIEAIKTEINTLSNIYSSVSKIDVNEVMSSLNYLIKNDLVELRKANMYSLTFIGDLFASRHFS</sequence>
<keyword evidence="2" id="KW-1185">Reference proteome</keyword>
<gene>
    <name evidence="1" type="ORF">K1Y79_21785</name>
</gene>
<dbReference type="EMBL" id="JAICCF010000004">
    <property type="protein sequence ID" value="MBW8686982.1"/>
    <property type="molecule type" value="Genomic_DNA"/>
</dbReference>
<reference evidence="1 2" key="1">
    <citation type="submission" date="2021-08" db="EMBL/GenBank/DDBJ databases">
        <title>The genome sequence of Chitinophaga sp. B61.</title>
        <authorList>
            <person name="Zhang X."/>
        </authorList>
    </citation>
    <scope>NUCLEOTIDE SEQUENCE [LARGE SCALE GENOMIC DNA]</scope>
    <source>
        <strain evidence="1 2">B61</strain>
    </source>
</reference>
<evidence type="ECO:0000313" key="2">
    <source>
        <dbReference type="Proteomes" id="UP000812961"/>
    </source>
</evidence>
<accession>A0ABS7GH14</accession>
<dbReference type="RefSeq" id="WP_220252309.1">
    <property type="nucleotide sequence ID" value="NZ_JAICCF010000004.1"/>
</dbReference>
<organism evidence="1 2">
    <name type="scientific">Chitinophaga rhizophila</name>
    <dbReference type="NCBI Taxonomy" id="2866212"/>
    <lineage>
        <taxon>Bacteria</taxon>
        <taxon>Pseudomonadati</taxon>
        <taxon>Bacteroidota</taxon>
        <taxon>Chitinophagia</taxon>
        <taxon>Chitinophagales</taxon>
        <taxon>Chitinophagaceae</taxon>
        <taxon>Chitinophaga</taxon>
    </lineage>
</organism>